<comment type="similarity">
    <text evidence="1 7 8">Belongs to the universal ribosomal protein uL3 family.</text>
</comment>
<comment type="caution">
    <text evidence="11">The sequence shown here is derived from an EMBL/GenBank/DDBJ whole genome shotgun (WGS) entry which is preliminary data.</text>
</comment>
<dbReference type="GO" id="GO:0003735">
    <property type="term" value="F:structural constituent of ribosome"/>
    <property type="evidence" value="ECO:0007669"/>
    <property type="project" value="UniProtKB-UniRule"/>
</dbReference>
<evidence type="ECO:0000256" key="5">
    <source>
        <dbReference type="ARBA" id="ARBA00023274"/>
    </source>
</evidence>
<reference evidence="11 12" key="1">
    <citation type="submission" date="2020-08" db="EMBL/GenBank/DDBJ databases">
        <title>Genomic Encyclopedia of Type Strains, Phase IV (KMG-IV): sequencing the most valuable type-strain genomes for metagenomic binning, comparative biology and taxonomic classification.</title>
        <authorList>
            <person name="Goeker M."/>
        </authorList>
    </citation>
    <scope>NUCLEOTIDE SEQUENCE [LARGE SCALE GENOMIC DNA]</scope>
    <source>
        <strain evidence="11 12">DSM 19163</strain>
    </source>
</reference>
<keyword evidence="4 7" id="KW-0689">Ribosomal protein</keyword>
<evidence type="ECO:0000256" key="3">
    <source>
        <dbReference type="ARBA" id="ARBA00022884"/>
    </source>
</evidence>
<dbReference type="SUPFAM" id="SSF50447">
    <property type="entry name" value="Translation proteins"/>
    <property type="match status" value="1"/>
</dbReference>
<dbReference type="Gene3D" id="2.40.30.10">
    <property type="entry name" value="Translation factors"/>
    <property type="match status" value="1"/>
</dbReference>
<name>A0A9Q2CYF1_9STAP</name>
<evidence type="ECO:0000313" key="12">
    <source>
        <dbReference type="Proteomes" id="UP000579136"/>
    </source>
</evidence>
<evidence type="ECO:0000256" key="6">
    <source>
        <dbReference type="ARBA" id="ARBA00035243"/>
    </source>
</evidence>
<dbReference type="GO" id="GO:0022625">
    <property type="term" value="C:cytosolic large ribosomal subunit"/>
    <property type="evidence" value="ECO:0007669"/>
    <property type="project" value="TreeGrafter"/>
</dbReference>
<protein>
    <recommendedName>
        <fullName evidence="6 7">Large ribosomal subunit protein uL3</fullName>
    </recommendedName>
</protein>
<accession>A0A9Q2CYF1</accession>
<dbReference type="GO" id="GO:0019843">
    <property type="term" value="F:rRNA binding"/>
    <property type="evidence" value="ECO:0007669"/>
    <property type="project" value="UniProtKB-UniRule"/>
</dbReference>
<dbReference type="InterPro" id="IPR019926">
    <property type="entry name" value="Ribosomal_uL3_CS"/>
</dbReference>
<dbReference type="NCBIfam" id="TIGR03625">
    <property type="entry name" value="L3_bact"/>
    <property type="match status" value="1"/>
</dbReference>
<proteinExistence type="inferred from homology"/>
<sequence length="218" mass="23759">MTKGILGKKVGMTQIFGENGELIPVTVIEAAGNVVLQKKTEEVDGYNAVQIGFDDKQDYKPTRRTNKYATKAEMGHVKASGANPKRFVREFRNLNVDEFDVGQEVNVDTFEAGDIVDVTGTSKGKGYQGNIKRHNQAKGPSSHGSRYHRRPGSMGMMDPSHVLKGKELPGQMGGDKVTLQNLEVVMVDNERSVILVKGNVPGPKKGYVQISSAIKGDK</sequence>
<evidence type="ECO:0000256" key="2">
    <source>
        <dbReference type="ARBA" id="ARBA00022730"/>
    </source>
</evidence>
<dbReference type="AlphaFoldDB" id="A0A9Q2CYF1"/>
<organism evidence="11 12">
    <name type="scientific">Nosocomiicoccus ampullae</name>
    <dbReference type="NCBI Taxonomy" id="489910"/>
    <lineage>
        <taxon>Bacteria</taxon>
        <taxon>Bacillati</taxon>
        <taxon>Bacillota</taxon>
        <taxon>Bacilli</taxon>
        <taxon>Bacillales</taxon>
        <taxon>Staphylococcaceae</taxon>
        <taxon>Nosocomiicoccus</taxon>
    </lineage>
</organism>
<feature type="region of interest" description="Disordered" evidence="10">
    <location>
        <begin position="124"/>
        <end position="159"/>
    </location>
</feature>
<dbReference type="EMBL" id="JACHHF010000002">
    <property type="protein sequence ID" value="MBB5175565.1"/>
    <property type="molecule type" value="Genomic_DNA"/>
</dbReference>
<evidence type="ECO:0000256" key="8">
    <source>
        <dbReference type="RuleBase" id="RU003905"/>
    </source>
</evidence>
<gene>
    <name evidence="7" type="primary">rplC</name>
    <name evidence="11" type="ORF">HNQ45_000435</name>
</gene>
<dbReference type="FunFam" id="3.30.160.810:FF:000001">
    <property type="entry name" value="50S ribosomal protein L3"/>
    <property type="match status" value="1"/>
</dbReference>
<evidence type="ECO:0000256" key="1">
    <source>
        <dbReference type="ARBA" id="ARBA00006540"/>
    </source>
</evidence>
<dbReference type="PROSITE" id="PS00474">
    <property type="entry name" value="RIBOSOMAL_L3"/>
    <property type="match status" value="1"/>
</dbReference>
<comment type="subunit">
    <text evidence="7 9">Part of the 50S ribosomal subunit. Forms a cluster with proteins L14 and L19.</text>
</comment>
<dbReference type="Gene3D" id="3.30.160.810">
    <property type="match status" value="1"/>
</dbReference>
<dbReference type="Pfam" id="PF00297">
    <property type="entry name" value="Ribosomal_L3"/>
    <property type="match status" value="1"/>
</dbReference>
<dbReference type="InterPro" id="IPR000597">
    <property type="entry name" value="Ribosomal_uL3"/>
</dbReference>
<evidence type="ECO:0000256" key="10">
    <source>
        <dbReference type="SAM" id="MobiDB-lite"/>
    </source>
</evidence>
<evidence type="ECO:0000256" key="9">
    <source>
        <dbReference type="RuleBase" id="RU003906"/>
    </source>
</evidence>
<keyword evidence="5 7" id="KW-0687">Ribonucleoprotein</keyword>
<keyword evidence="12" id="KW-1185">Reference proteome</keyword>
<dbReference type="Proteomes" id="UP000579136">
    <property type="component" value="Unassembled WGS sequence"/>
</dbReference>
<evidence type="ECO:0000256" key="4">
    <source>
        <dbReference type="ARBA" id="ARBA00022980"/>
    </source>
</evidence>
<dbReference type="FunFam" id="2.40.30.10:FF:000004">
    <property type="entry name" value="50S ribosomal protein L3"/>
    <property type="match status" value="1"/>
</dbReference>
<dbReference type="GO" id="GO:0006412">
    <property type="term" value="P:translation"/>
    <property type="evidence" value="ECO:0007669"/>
    <property type="project" value="UniProtKB-UniRule"/>
</dbReference>
<dbReference type="RefSeq" id="WP_183672982.1">
    <property type="nucleotide sequence ID" value="NZ_CBCRYX010000001.1"/>
</dbReference>
<dbReference type="HAMAP" id="MF_01325_B">
    <property type="entry name" value="Ribosomal_uL3_B"/>
    <property type="match status" value="1"/>
</dbReference>
<keyword evidence="3 7" id="KW-0694">RNA-binding</keyword>
<evidence type="ECO:0000256" key="7">
    <source>
        <dbReference type="HAMAP-Rule" id="MF_01325"/>
    </source>
</evidence>
<dbReference type="PANTHER" id="PTHR11229:SF16">
    <property type="entry name" value="LARGE RIBOSOMAL SUBUNIT PROTEIN UL3C"/>
    <property type="match status" value="1"/>
</dbReference>
<evidence type="ECO:0000313" key="11">
    <source>
        <dbReference type="EMBL" id="MBB5175565.1"/>
    </source>
</evidence>
<comment type="function">
    <text evidence="7 9">One of the primary rRNA binding proteins, it binds directly near the 3'-end of the 23S rRNA, where it nucleates assembly of the 50S subunit.</text>
</comment>
<dbReference type="InterPro" id="IPR019927">
    <property type="entry name" value="Ribosomal_uL3_bac/org-type"/>
</dbReference>
<dbReference type="InterPro" id="IPR009000">
    <property type="entry name" value="Transl_B-barrel_sf"/>
</dbReference>
<keyword evidence="2 7" id="KW-0699">rRNA-binding</keyword>
<dbReference type="PANTHER" id="PTHR11229">
    <property type="entry name" value="50S RIBOSOMAL PROTEIN L3"/>
    <property type="match status" value="1"/>
</dbReference>